<keyword evidence="2 7" id="KW-0378">Hydrolase</keyword>
<dbReference type="AlphaFoldDB" id="E8RKQ9"/>
<dbReference type="KEGG" id="aex:Astex_1930"/>
<accession>E8RKQ9</accession>
<dbReference type="PRINTS" id="PR00745">
    <property type="entry name" value="GLHYDRLASE39"/>
</dbReference>
<dbReference type="PANTHER" id="PTHR12631:SF8">
    <property type="entry name" value="ALPHA-L-IDURONIDASE"/>
    <property type="match status" value="1"/>
</dbReference>
<evidence type="ECO:0000256" key="3">
    <source>
        <dbReference type="ARBA" id="ARBA00023295"/>
    </source>
</evidence>
<keyword evidence="5" id="KW-0732">Signal</keyword>
<comment type="similarity">
    <text evidence="1">Belongs to the glycosyl hydrolase 39 family.</text>
</comment>
<evidence type="ECO:0000256" key="4">
    <source>
        <dbReference type="PIRSR" id="PIRSR600514-1"/>
    </source>
</evidence>
<organism evidence="7 8">
    <name type="scientific">Asticcacaulis excentricus (strain ATCC 15261 / DSM 4724 / KCTC 12464 / NCIMB 9791 / VKM B-1370 / CB 48)</name>
    <dbReference type="NCBI Taxonomy" id="573065"/>
    <lineage>
        <taxon>Bacteria</taxon>
        <taxon>Pseudomonadati</taxon>
        <taxon>Pseudomonadota</taxon>
        <taxon>Alphaproteobacteria</taxon>
        <taxon>Caulobacterales</taxon>
        <taxon>Caulobacteraceae</taxon>
        <taxon>Asticcacaulis</taxon>
    </lineage>
</organism>
<dbReference type="SUPFAM" id="SSF51445">
    <property type="entry name" value="(Trans)glycosidases"/>
    <property type="match status" value="1"/>
</dbReference>
<dbReference type="InterPro" id="IPR000514">
    <property type="entry name" value="Glyco_hydro_39"/>
</dbReference>
<dbReference type="SUPFAM" id="SSF51011">
    <property type="entry name" value="Glycosyl hydrolase domain"/>
    <property type="match status" value="1"/>
</dbReference>
<gene>
    <name evidence="7" type="ordered locus">Astex_1930</name>
</gene>
<dbReference type="Proteomes" id="UP000001492">
    <property type="component" value="Chromosome 1"/>
</dbReference>
<feature type="domain" description="Glycosyl hydrolases family 39 N-terminal catalytic" evidence="6">
    <location>
        <begin position="36"/>
        <end position="534"/>
    </location>
</feature>
<proteinExistence type="inferred from homology"/>
<feature type="chain" id="PRO_5003230517" evidence="5">
    <location>
        <begin position="20"/>
        <end position="568"/>
    </location>
</feature>
<dbReference type="eggNOG" id="COG3664">
    <property type="taxonomic scope" value="Bacteria"/>
</dbReference>
<dbReference type="PANTHER" id="PTHR12631">
    <property type="entry name" value="ALPHA-L-IDURONIDASE"/>
    <property type="match status" value="1"/>
</dbReference>
<dbReference type="OrthoDB" id="9815836at2"/>
<dbReference type="InterPro" id="IPR051923">
    <property type="entry name" value="Glycosyl_Hydrolase_39"/>
</dbReference>
<evidence type="ECO:0000313" key="7">
    <source>
        <dbReference type="EMBL" id="ADU13593.1"/>
    </source>
</evidence>
<dbReference type="GO" id="GO:0005975">
    <property type="term" value="P:carbohydrate metabolic process"/>
    <property type="evidence" value="ECO:0007669"/>
    <property type="project" value="InterPro"/>
</dbReference>
<evidence type="ECO:0000256" key="5">
    <source>
        <dbReference type="SAM" id="SignalP"/>
    </source>
</evidence>
<dbReference type="GO" id="GO:0004553">
    <property type="term" value="F:hydrolase activity, hydrolyzing O-glycosyl compounds"/>
    <property type="evidence" value="ECO:0007669"/>
    <property type="project" value="InterPro"/>
</dbReference>
<keyword evidence="8" id="KW-1185">Reference proteome</keyword>
<sequence length="568" mass="62856">MRKLALTTTLLALALPSLALPSLALPAMAQESFPVTVRVDASRTTGPLKPVWRFFGADEPNYATMKDGQKLLDHLGALKPQQVYFRAHNLLNTGDGTPAFKWGSTNAYTEDKDGKPVYNWMITDMIIDSYLQRGVRPYLQIGFMPEALSSAPEGTPYRHAWRPGFRYELIEGGWNYPPKDYAKWEELVYQWTKHNIERYGRDEVLTWYFEVWNEPNGPSYWKGTPEEFYKTHDYAIAGVKRALPEARVGGPDVAGSGGAFMDGFLKHVVSGTNYATGQTGTPTDFLAFHAKGQPTFIGDAKEGGHVRMGMHSQLKAVENGFKKIAAVPELKNTPIVIGESDPEGCAACPGKANGYRNGTMYSSYTAASFARIWELSERHQVNLEGVLTWAFTFEDQPWFAGYRQLATNGIDLPVLNVFRMYAKLGPEQLSATSSAQVPLDEMIASVTQKNDVGVMATRDAQRVAVLLWHYNDDDLKGPDAQIALSLNGLGKAASRKVTQYRVDANTANAYTTWQKMGAPPSPDQDQYKQLEAASVMHPQALPPLTVAKGQATLNLSLMRQGVTLLIIE</sequence>
<evidence type="ECO:0000256" key="2">
    <source>
        <dbReference type="ARBA" id="ARBA00022801"/>
    </source>
</evidence>
<dbReference type="PROSITE" id="PS01027">
    <property type="entry name" value="GLYCOSYL_HYDROL_F39"/>
    <property type="match status" value="1"/>
</dbReference>
<dbReference type="InterPro" id="IPR049165">
    <property type="entry name" value="GH39_as"/>
</dbReference>
<dbReference type="HOGENOM" id="CLU_028597_0_0_5"/>
<dbReference type="EMBL" id="CP002395">
    <property type="protein sequence ID" value="ADU13593.1"/>
    <property type="molecule type" value="Genomic_DNA"/>
</dbReference>
<evidence type="ECO:0000259" key="6">
    <source>
        <dbReference type="Pfam" id="PF01229"/>
    </source>
</evidence>
<name>E8RKQ9_ASTEC</name>
<feature type="active site" description="Proton donor" evidence="4">
    <location>
        <position position="214"/>
    </location>
</feature>
<dbReference type="STRING" id="573065.Astex_1930"/>
<keyword evidence="3" id="KW-0326">Glycosidase</keyword>
<reference evidence="8" key="1">
    <citation type="submission" date="2010-12" db="EMBL/GenBank/DDBJ databases">
        <title>Complete sequence of chromosome 1 of Asticcacaulis excentricus CB 48.</title>
        <authorList>
            <consortium name="US DOE Joint Genome Institute"/>
            <person name="Lucas S."/>
            <person name="Copeland A."/>
            <person name="Lapidus A."/>
            <person name="Cheng J.-F."/>
            <person name="Bruce D."/>
            <person name="Goodwin L."/>
            <person name="Pitluck S."/>
            <person name="Teshima H."/>
            <person name="Davenport K."/>
            <person name="Detter J.C."/>
            <person name="Han C."/>
            <person name="Tapia R."/>
            <person name="Land M."/>
            <person name="Hauser L."/>
            <person name="Jeffries C."/>
            <person name="Kyrpides N."/>
            <person name="Ivanova N."/>
            <person name="Ovchinnikova G."/>
            <person name="Brun Y.V."/>
            <person name="Woyke T."/>
        </authorList>
    </citation>
    <scope>NUCLEOTIDE SEQUENCE [LARGE SCALE GENOMIC DNA]</scope>
    <source>
        <strain evidence="8">ATCC 15261 / DSM 4724 / KCTC 12464 / NCIMB 9791 / VKM B-1370 / CB 48</strain>
    </source>
</reference>
<protein>
    <submittedName>
        <fullName evidence="7">Glycoside hydrolase family 39</fullName>
    </submittedName>
</protein>
<dbReference type="Gene3D" id="3.20.20.80">
    <property type="entry name" value="Glycosidases"/>
    <property type="match status" value="1"/>
</dbReference>
<dbReference type="InterPro" id="IPR017853">
    <property type="entry name" value="GH"/>
</dbReference>
<dbReference type="RefSeq" id="WP_013479423.1">
    <property type="nucleotide sequence ID" value="NC_014816.1"/>
</dbReference>
<dbReference type="Pfam" id="PF01229">
    <property type="entry name" value="Glyco_hydro_39"/>
    <property type="match status" value="1"/>
</dbReference>
<evidence type="ECO:0000256" key="1">
    <source>
        <dbReference type="ARBA" id="ARBA00008875"/>
    </source>
</evidence>
<dbReference type="Gene3D" id="2.60.40.1500">
    <property type="entry name" value="Glycosyl hydrolase domain, family 39"/>
    <property type="match status" value="1"/>
</dbReference>
<feature type="signal peptide" evidence="5">
    <location>
        <begin position="1"/>
        <end position="19"/>
    </location>
</feature>
<evidence type="ECO:0000313" key="8">
    <source>
        <dbReference type="Proteomes" id="UP000001492"/>
    </source>
</evidence>
<dbReference type="InterPro" id="IPR049166">
    <property type="entry name" value="GH39_cat"/>
</dbReference>